<organism evidence="1">
    <name type="scientific">Vibrio parahaemolyticus</name>
    <dbReference type="NCBI Taxonomy" id="670"/>
    <lineage>
        <taxon>Bacteria</taxon>
        <taxon>Pseudomonadati</taxon>
        <taxon>Pseudomonadota</taxon>
        <taxon>Gammaproteobacteria</taxon>
        <taxon>Vibrionales</taxon>
        <taxon>Vibrionaceae</taxon>
        <taxon>Vibrio</taxon>
    </lineage>
</organism>
<dbReference type="InterPro" id="IPR029044">
    <property type="entry name" value="Nucleotide-diphossugar_trans"/>
</dbReference>
<dbReference type="Gene3D" id="3.90.550.10">
    <property type="entry name" value="Spore Coat Polysaccharide Biosynthesis Protein SpsA, Chain A"/>
    <property type="match status" value="1"/>
</dbReference>
<reference evidence="1" key="1">
    <citation type="submission" date="2020-08" db="EMBL/GenBank/DDBJ databases">
        <title>Genetic structure, function and evolution of capsule biosynthesis loci in Vibrio parahaemolyticus.</title>
        <authorList>
            <person name="Li L."/>
            <person name="Bian S."/>
        </authorList>
    </citation>
    <scope>NUCLEOTIDE SEQUENCE</scope>
    <source>
        <strain evidence="1">VP189</strain>
    </source>
</reference>
<name>A0A7M1VQ17_VIBPH</name>
<protein>
    <recommendedName>
        <fullName evidence="2">Capsular biosynthesis protein</fullName>
    </recommendedName>
</protein>
<dbReference type="CDD" id="cd04183">
    <property type="entry name" value="GT2_BcE_like"/>
    <property type="match status" value="1"/>
</dbReference>
<accession>A0A7M1VQ17</accession>
<evidence type="ECO:0000313" key="1">
    <source>
        <dbReference type="EMBL" id="QOS15536.1"/>
    </source>
</evidence>
<dbReference type="SUPFAM" id="SSF53448">
    <property type="entry name" value="Nucleotide-diphospho-sugar transferases"/>
    <property type="match status" value="1"/>
</dbReference>
<dbReference type="InterPro" id="IPR016873">
    <property type="entry name" value="Caps_polysacc_synth_BcbE_prd"/>
</dbReference>
<gene>
    <name evidence="1" type="ORF">VP189_00011</name>
</gene>
<dbReference type="EMBL" id="MT898027">
    <property type="protein sequence ID" value="QOS15536.1"/>
    <property type="molecule type" value="Genomic_DNA"/>
</dbReference>
<dbReference type="RefSeq" id="WP_045586477.1">
    <property type="nucleotide sequence ID" value="NZ_JMMP01000003.1"/>
</dbReference>
<dbReference type="PIRSF" id="PIRSF028162">
    <property type="entry name" value="BcbE_prd"/>
    <property type="match status" value="1"/>
</dbReference>
<proteinExistence type="predicted"/>
<dbReference type="AlphaFoldDB" id="A0A7M1VQ17"/>
<evidence type="ECO:0008006" key="2">
    <source>
        <dbReference type="Google" id="ProtNLM"/>
    </source>
</evidence>
<sequence>MIIIPMAGMSSRFFKAGYDKPKYMLEAHGKTLFEHSVESFEALFLDTKFLFIVKDVYNTKNFVYQKAKALGIKDFNIVILAENTRGQAETVIYGLEGLKSQGISYDGPITIFNIDTFRPNFFFPRDIEKNDGYLEVFEGEGDNWSFVKPESEKKTIVKETAEKRKISNLCCTGLYHFGSVSLYVKAYNNYLTIPKENWDSGELYVAPIYNYLIKQGYKIHYNKINRDEVIFCGVPEEYLEYLEK</sequence>